<feature type="region of interest" description="Disordered" evidence="1">
    <location>
        <begin position="38"/>
        <end position="57"/>
    </location>
</feature>
<name>A0A291GUQ6_9MICO</name>
<dbReference type="RefSeq" id="WP_096798396.1">
    <property type="nucleotide sequence ID" value="NZ_CP023564.1"/>
</dbReference>
<proteinExistence type="predicted"/>
<feature type="compositionally biased region" description="Low complexity" evidence="1">
    <location>
        <begin position="150"/>
        <end position="160"/>
    </location>
</feature>
<dbReference type="Proteomes" id="UP000217889">
    <property type="component" value="Chromosome"/>
</dbReference>
<dbReference type="EMBL" id="CP023564">
    <property type="protein sequence ID" value="ATG53917.1"/>
    <property type="molecule type" value="Genomic_DNA"/>
</dbReference>
<evidence type="ECO:0000313" key="2">
    <source>
        <dbReference type="EMBL" id="ATG53917.1"/>
    </source>
</evidence>
<dbReference type="OrthoDB" id="4793654at2"/>
<organism evidence="2 3">
    <name type="scientific">Brachybacterium ginsengisoli</name>
    <dbReference type="NCBI Taxonomy" id="1331682"/>
    <lineage>
        <taxon>Bacteria</taxon>
        <taxon>Bacillati</taxon>
        <taxon>Actinomycetota</taxon>
        <taxon>Actinomycetes</taxon>
        <taxon>Micrococcales</taxon>
        <taxon>Dermabacteraceae</taxon>
        <taxon>Brachybacterium</taxon>
    </lineage>
</organism>
<accession>A0A291GUQ6</accession>
<feature type="compositionally biased region" description="Basic and acidic residues" evidence="1">
    <location>
        <begin position="43"/>
        <end position="54"/>
    </location>
</feature>
<gene>
    <name evidence="2" type="ORF">CFK41_03345</name>
</gene>
<dbReference type="AlphaFoldDB" id="A0A291GUQ6"/>
<dbReference type="KEGG" id="bgg:CFK41_03345"/>
<keyword evidence="3" id="KW-1185">Reference proteome</keyword>
<evidence type="ECO:0000256" key="1">
    <source>
        <dbReference type="SAM" id="MobiDB-lite"/>
    </source>
</evidence>
<feature type="region of interest" description="Disordered" evidence="1">
    <location>
        <begin position="149"/>
        <end position="169"/>
    </location>
</feature>
<reference evidence="2 3" key="1">
    <citation type="journal article" date="2014" name="Int. J. Syst. Evol. Microbiol.">
        <title>Brachybacterium ginsengisoli sp. nov., isolated from soil of a ginseng field.</title>
        <authorList>
            <person name="Hoang V.A."/>
            <person name="Kim Y.J."/>
            <person name="Nguyen N.L."/>
            <person name="Yang D.C."/>
        </authorList>
    </citation>
    <scope>NUCLEOTIDE SEQUENCE [LARGE SCALE GENOMIC DNA]</scope>
    <source>
        <strain evidence="2 3">DCY80</strain>
    </source>
</reference>
<protein>
    <submittedName>
        <fullName evidence="2">Uncharacterized protein</fullName>
    </submittedName>
</protein>
<evidence type="ECO:0000313" key="3">
    <source>
        <dbReference type="Proteomes" id="UP000217889"/>
    </source>
</evidence>
<sequence>MSALRPRAPEAIPGQDETHQRMLDLLTSVTGAALQEQPELIGFEDHRPQRDRSSGDSWRGLQTLCHVSALLAATGRRDTSEGATAALIEAVDTVATAHGMLRRSHREGPGMTTISWASPPGDLLEMLLGVRLALRAVSAPFLPGSLDPMASTSPSSALSPLTPPPRTVR</sequence>